<gene>
    <name evidence="1" type="ORF">BDQ94DRAFT_139363</name>
</gene>
<accession>A0A3F3QAT1</accession>
<dbReference type="EMBL" id="KZ852039">
    <property type="protein sequence ID" value="RDH35866.1"/>
    <property type="molecule type" value="Genomic_DNA"/>
</dbReference>
<protein>
    <submittedName>
        <fullName evidence="1">Uncharacterized protein</fullName>
    </submittedName>
</protein>
<dbReference type="InterPro" id="IPR038883">
    <property type="entry name" value="AN11006-like"/>
</dbReference>
<dbReference type="PANTHER" id="PTHR42085:SF1">
    <property type="entry name" value="F-BOX DOMAIN-CONTAINING PROTEIN"/>
    <property type="match status" value="1"/>
</dbReference>
<proteinExistence type="predicted"/>
<keyword evidence="2" id="KW-1185">Reference proteome</keyword>
<dbReference type="AlphaFoldDB" id="A0A3F3QAT1"/>
<evidence type="ECO:0000313" key="2">
    <source>
        <dbReference type="Proteomes" id="UP000253729"/>
    </source>
</evidence>
<name>A0A3F3QAT1_9EURO</name>
<dbReference type="PANTHER" id="PTHR42085">
    <property type="entry name" value="F-BOX DOMAIN-CONTAINING PROTEIN"/>
    <property type="match status" value="1"/>
</dbReference>
<sequence length="230" mass="25782">MSGARSESVHSRPTNSAYDGFFSLPVELRHTIYREVLAVQHPLFLFQDPGCPIETFTPERPHQWLALLYTNRKVSMEARAVLYGANEFVLEDVSKCQGSLLDSFLTCIGPVNAGFLSRLRVNFPVIESIDDISGDIGLREDGLQSLRLLQDKCTNLKILETLVYGQVSRLITEKEISNHSFRSVLLSINTQFRAIASLNKIIVRFCSGSPASSTTEFMKQLGWIVLLGNR</sequence>
<organism evidence="1 2">
    <name type="scientific">Aspergillus welwitschiae</name>
    <dbReference type="NCBI Taxonomy" id="1341132"/>
    <lineage>
        <taxon>Eukaryota</taxon>
        <taxon>Fungi</taxon>
        <taxon>Dikarya</taxon>
        <taxon>Ascomycota</taxon>
        <taxon>Pezizomycotina</taxon>
        <taxon>Eurotiomycetes</taxon>
        <taxon>Eurotiomycetidae</taxon>
        <taxon>Eurotiales</taxon>
        <taxon>Aspergillaceae</taxon>
        <taxon>Aspergillus</taxon>
        <taxon>Aspergillus subgen. Circumdati</taxon>
    </lineage>
</organism>
<dbReference type="RefSeq" id="XP_026628888.1">
    <property type="nucleotide sequence ID" value="XM_026765411.1"/>
</dbReference>
<dbReference type="GeneID" id="38133767"/>
<reference evidence="1 2" key="1">
    <citation type="submission" date="2018-07" db="EMBL/GenBank/DDBJ databases">
        <title>The genomes of Aspergillus section Nigri reveals drivers in fungal speciation.</title>
        <authorList>
            <consortium name="DOE Joint Genome Institute"/>
            <person name="Vesth T.C."/>
            <person name="Nybo J."/>
            <person name="Theobald S."/>
            <person name="Brandl J."/>
            <person name="Frisvad J.C."/>
            <person name="Nielsen K.F."/>
            <person name="Lyhne E.K."/>
            <person name="Kogle M.E."/>
            <person name="Kuo A."/>
            <person name="Riley R."/>
            <person name="Clum A."/>
            <person name="Nolan M."/>
            <person name="Lipzen A."/>
            <person name="Salamov A."/>
            <person name="Henrissat B."/>
            <person name="Wiebenga A."/>
            <person name="De vries R.P."/>
            <person name="Grigoriev I.V."/>
            <person name="Mortensen U.H."/>
            <person name="Andersen M.R."/>
            <person name="Baker S.E."/>
        </authorList>
    </citation>
    <scope>NUCLEOTIDE SEQUENCE [LARGE SCALE GENOMIC DNA]</scope>
    <source>
        <strain evidence="1 2">CBS 139.54b</strain>
    </source>
</reference>
<dbReference type="Proteomes" id="UP000253729">
    <property type="component" value="Unassembled WGS sequence"/>
</dbReference>
<evidence type="ECO:0000313" key="1">
    <source>
        <dbReference type="EMBL" id="RDH35866.1"/>
    </source>
</evidence>